<dbReference type="PROSITE" id="PS50977">
    <property type="entry name" value="HTH_TETR_2"/>
    <property type="match status" value="1"/>
</dbReference>
<dbReference type="Gene3D" id="1.10.357.10">
    <property type="entry name" value="Tetracycline Repressor, domain 2"/>
    <property type="match status" value="1"/>
</dbReference>
<comment type="caution">
    <text evidence="4">The sequence shown here is derived from an EMBL/GenBank/DDBJ whole genome shotgun (WGS) entry which is preliminary data.</text>
</comment>
<proteinExistence type="predicted"/>
<dbReference type="Pfam" id="PF00440">
    <property type="entry name" value="TetR_N"/>
    <property type="match status" value="1"/>
</dbReference>
<dbReference type="AlphaFoldDB" id="A0A5S4GUJ8"/>
<dbReference type="OrthoDB" id="3210235at2"/>
<dbReference type="InterPro" id="IPR041678">
    <property type="entry name" value="TetR_C_16"/>
</dbReference>
<dbReference type="EMBL" id="VCKZ01000156">
    <property type="protein sequence ID" value="TMR36181.1"/>
    <property type="molecule type" value="Genomic_DNA"/>
</dbReference>
<dbReference type="RefSeq" id="WP_138638236.1">
    <property type="nucleotide sequence ID" value="NZ_JASWDG010000066.1"/>
</dbReference>
<dbReference type="SUPFAM" id="SSF48498">
    <property type="entry name" value="Tetracyclin repressor-like, C-terminal domain"/>
    <property type="match status" value="1"/>
</dbReference>
<feature type="DNA-binding region" description="H-T-H motif" evidence="2">
    <location>
        <begin position="32"/>
        <end position="51"/>
    </location>
</feature>
<evidence type="ECO:0000256" key="2">
    <source>
        <dbReference type="PROSITE-ProRule" id="PRU00335"/>
    </source>
</evidence>
<evidence type="ECO:0000313" key="4">
    <source>
        <dbReference type="EMBL" id="TMR36181.1"/>
    </source>
</evidence>
<dbReference type="GO" id="GO:0003700">
    <property type="term" value="F:DNA-binding transcription factor activity"/>
    <property type="evidence" value="ECO:0007669"/>
    <property type="project" value="TreeGrafter"/>
</dbReference>
<dbReference type="PANTHER" id="PTHR30055:SF235">
    <property type="entry name" value="TRANSCRIPTIONAL REGULATORY PROTEIN"/>
    <property type="match status" value="1"/>
</dbReference>
<sequence length="193" mass="20359">MAGRRPGPSDTRALILGAATARFTSRGYEATSMRQIAADADVDPALVRYFFGTKEKLFAEMAAAVIRPDRAVSILAAGPRAELGERLVRYFLGLLGDVDAPGPLLGLIRSAVTLERAAALLREFLTGQVLGPIAELAGEDEAELRAALAASQLVGLAITRYALGLPALTAAETEHLVAWVAPTLQRYYTGGAP</sequence>
<feature type="domain" description="HTH tetR-type" evidence="3">
    <location>
        <begin position="9"/>
        <end position="69"/>
    </location>
</feature>
<name>A0A5S4GUJ8_9ACTN</name>
<dbReference type="PANTHER" id="PTHR30055">
    <property type="entry name" value="HTH-TYPE TRANSCRIPTIONAL REGULATOR RUTR"/>
    <property type="match status" value="1"/>
</dbReference>
<dbReference type="Proteomes" id="UP000305238">
    <property type="component" value="Unassembled WGS sequence"/>
</dbReference>
<evidence type="ECO:0000256" key="1">
    <source>
        <dbReference type="ARBA" id="ARBA00023125"/>
    </source>
</evidence>
<organism evidence="4 5">
    <name type="scientific">Actinomadura geliboluensis</name>
    <dbReference type="NCBI Taxonomy" id="882440"/>
    <lineage>
        <taxon>Bacteria</taxon>
        <taxon>Bacillati</taxon>
        <taxon>Actinomycetota</taxon>
        <taxon>Actinomycetes</taxon>
        <taxon>Streptosporangiales</taxon>
        <taxon>Thermomonosporaceae</taxon>
        <taxon>Actinomadura</taxon>
    </lineage>
</organism>
<dbReference type="InterPro" id="IPR009057">
    <property type="entry name" value="Homeodomain-like_sf"/>
</dbReference>
<evidence type="ECO:0000313" key="5">
    <source>
        <dbReference type="Proteomes" id="UP000305238"/>
    </source>
</evidence>
<dbReference type="InterPro" id="IPR050109">
    <property type="entry name" value="HTH-type_TetR-like_transc_reg"/>
</dbReference>
<dbReference type="InterPro" id="IPR036271">
    <property type="entry name" value="Tet_transcr_reg_TetR-rel_C_sf"/>
</dbReference>
<dbReference type="GO" id="GO:0000976">
    <property type="term" value="F:transcription cis-regulatory region binding"/>
    <property type="evidence" value="ECO:0007669"/>
    <property type="project" value="TreeGrafter"/>
</dbReference>
<protein>
    <submittedName>
        <fullName evidence="4">TetR/AcrR family transcriptional regulator</fullName>
    </submittedName>
</protein>
<dbReference type="Pfam" id="PF17920">
    <property type="entry name" value="TetR_C_16"/>
    <property type="match status" value="1"/>
</dbReference>
<gene>
    <name evidence="4" type="ORF">ETD96_21315</name>
</gene>
<accession>A0A5S4GUJ8</accession>
<dbReference type="SUPFAM" id="SSF46689">
    <property type="entry name" value="Homeodomain-like"/>
    <property type="match status" value="1"/>
</dbReference>
<dbReference type="Gene3D" id="1.10.10.60">
    <property type="entry name" value="Homeodomain-like"/>
    <property type="match status" value="1"/>
</dbReference>
<dbReference type="InterPro" id="IPR001647">
    <property type="entry name" value="HTH_TetR"/>
</dbReference>
<keyword evidence="1 2" id="KW-0238">DNA-binding</keyword>
<evidence type="ECO:0000259" key="3">
    <source>
        <dbReference type="PROSITE" id="PS50977"/>
    </source>
</evidence>
<keyword evidence="5" id="KW-1185">Reference proteome</keyword>
<reference evidence="4 5" key="1">
    <citation type="submission" date="2019-05" db="EMBL/GenBank/DDBJ databases">
        <title>Draft genome sequence of Actinomadura geliboluensis A8036.</title>
        <authorList>
            <person name="Saricaoglu S."/>
            <person name="Isik K."/>
        </authorList>
    </citation>
    <scope>NUCLEOTIDE SEQUENCE [LARGE SCALE GENOMIC DNA]</scope>
    <source>
        <strain evidence="4 5">A8036</strain>
    </source>
</reference>